<protein>
    <recommendedName>
        <fullName evidence="4">Alanine racemase C-terminal domain-containing protein</fullName>
    </recommendedName>
</protein>
<dbReference type="InterPro" id="IPR001608">
    <property type="entry name" value="Ala_racemase_N"/>
</dbReference>
<dbReference type="GO" id="GO:0008784">
    <property type="term" value="F:alanine racemase activity"/>
    <property type="evidence" value="ECO:0007669"/>
    <property type="project" value="InterPro"/>
</dbReference>
<dbReference type="SUPFAM" id="SSF50621">
    <property type="entry name" value="Alanine racemase C-terminal domain-like"/>
    <property type="match status" value="1"/>
</dbReference>
<evidence type="ECO:0000259" key="4">
    <source>
        <dbReference type="SMART" id="SM01005"/>
    </source>
</evidence>
<dbReference type="SUPFAM" id="SSF51419">
    <property type="entry name" value="PLP-binding barrel"/>
    <property type="match status" value="1"/>
</dbReference>
<evidence type="ECO:0000256" key="1">
    <source>
        <dbReference type="ARBA" id="ARBA00001933"/>
    </source>
</evidence>
<accession>A0A381S5Z7</accession>
<dbReference type="InterPro" id="IPR011079">
    <property type="entry name" value="Ala_racemase_C"/>
</dbReference>
<proteinExistence type="inferred from homology"/>
<dbReference type="InterPro" id="IPR009006">
    <property type="entry name" value="Ala_racemase/Decarboxylase_C"/>
</dbReference>
<evidence type="ECO:0000256" key="3">
    <source>
        <dbReference type="ARBA" id="ARBA00023235"/>
    </source>
</evidence>
<dbReference type="AlphaFoldDB" id="A0A381S5Z7"/>
<comment type="cofactor">
    <cofactor evidence="1">
        <name>pyridoxal 5'-phosphate</name>
        <dbReference type="ChEBI" id="CHEBI:597326"/>
    </cofactor>
</comment>
<dbReference type="GO" id="GO:0030632">
    <property type="term" value="P:D-alanine biosynthetic process"/>
    <property type="evidence" value="ECO:0007669"/>
    <property type="project" value="TreeGrafter"/>
</dbReference>
<dbReference type="SMART" id="SM01005">
    <property type="entry name" value="Ala_racemase_C"/>
    <property type="match status" value="1"/>
</dbReference>
<organism evidence="5">
    <name type="scientific">marine metagenome</name>
    <dbReference type="NCBI Taxonomy" id="408172"/>
    <lineage>
        <taxon>unclassified sequences</taxon>
        <taxon>metagenomes</taxon>
        <taxon>ecological metagenomes</taxon>
    </lineage>
</organism>
<keyword evidence="3" id="KW-0413">Isomerase</keyword>
<dbReference type="InterPro" id="IPR029066">
    <property type="entry name" value="PLP-binding_barrel"/>
</dbReference>
<dbReference type="PANTHER" id="PTHR30511">
    <property type="entry name" value="ALANINE RACEMASE"/>
    <property type="match status" value="1"/>
</dbReference>
<dbReference type="NCBIfam" id="TIGR00492">
    <property type="entry name" value="alr"/>
    <property type="match status" value="1"/>
</dbReference>
<sequence>MARACTAIINLESIKDNFLYAKSLAPSSKAIAVIKADAYGHGSIRVAKHLDNVADAFGVACIEEALELRESGIENTPILLLEGIFELSELSLVEELNLMTVVCNSMQLEWLVKAKLAKQITVFVKYDSGMCRLGFHEKEFYQAIKLLENSANVNKIVLMTHFSKADEPYDIFTQKQIDSFNKIVASTGHQSSIANSAGIVAWRNSHKNYNRPGIMLYGSSPFSEARYQKNLIPSMTLSSELISIKHFEKGQGIGYGSRFVCPQDMLIGVVAAGYADGYPRHAKDGTPVFINHTRSRIVGRVSMDMLTVDLTNIPNPQIGDKVELFGNNIAINEVAEYCNTISYEIMSKITRRVYKKYISN</sequence>
<dbReference type="GO" id="GO:0030170">
    <property type="term" value="F:pyridoxal phosphate binding"/>
    <property type="evidence" value="ECO:0007669"/>
    <property type="project" value="TreeGrafter"/>
</dbReference>
<name>A0A381S5Z7_9ZZZZ</name>
<dbReference type="Pfam" id="PF01168">
    <property type="entry name" value="Ala_racemase_N"/>
    <property type="match status" value="1"/>
</dbReference>
<dbReference type="InterPro" id="IPR000821">
    <property type="entry name" value="Ala_racemase"/>
</dbReference>
<evidence type="ECO:0000256" key="2">
    <source>
        <dbReference type="ARBA" id="ARBA00022898"/>
    </source>
</evidence>
<dbReference type="PANTHER" id="PTHR30511:SF0">
    <property type="entry name" value="ALANINE RACEMASE, CATABOLIC-RELATED"/>
    <property type="match status" value="1"/>
</dbReference>
<dbReference type="Gene3D" id="3.20.20.10">
    <property type="entry name" value="Alanine racemase"/>
    <property type="match status" value="1"/>
</dbReference>
<feature type="domain" description="Alanine racemase C-terminal" evidence="4">
    <location>
        <begin position="234"/>
        <end position="358"/>
    </location>
</feature>
<dbReference type="PRINTS" id="PR00992">
    <property type="entry name" value="ALARACEMASE"/>
</dbReference>
<dbReference type="Gene3D" id="2.40.37.10">
    <property type="entry name" value="Lyase, Ornithine Decarboxylase, Chain A, domain 1"/>
    <property type="match status" value="1"/>
</dbReference>
<gene>
    <name evidence="5" type="ORF">METZ01_LOCUS49437</name>
</gene>
<evidence type="ECO:0000313" key="5">
    <source>
        <dbReference type="EMBL" id="SUZ96583.1"/>
    </source>
</evidence>
<dbReference type="InterPro" id="IPR020622">
    <property type="entry name" value="Ala_racemase_pyridoxalP-BS"/>
</dbReference>
<keyword evidence="2" id="KW-0663">Pyridoxal phosphate</keyword>
<dbReference type="PROSITE" id="PS00395">
    <property type="entry name" value="ALANINE_RACEMASE"/>
    <property type="match status" value="1"/>
</dbReference>
<dbReference type="FunFam" id="3.20.20.10:FF:000002">
    <property type="entry name" value="Alanine racemase"/>
    <property type="match status" value="1"/>
</dbReference>
<dbReference type="HAMAP" id="MF_01201">
    <property type="entry name" value="Ala_racemase"/>
    <property type="match status" value="1"/>
</dbReference>
<dbReference type="CDD" id="cd06827">
    <property type="entry name" value="PLPDE_III_AR_proteobact"/>
    <property type="match status" value="1"/>
</dbReference>
<reference evidence="5" key="1">
    <citation type="submission" date="2018-05" db="EMBL/GenBank/DDBJ databases">
        <authorList>
            <person name="Lanie J.A."/>
            <person name="Ng W.-L."/>
            <person name="Kazmierczak K.M."/>
            <person name="Andrzejewski T.M."/>
            <person name="Davidsen T.M."/>
            <person name="Wayne K.J."/>
            <person name="Tettelin H."/>
            <person name="Glass J.I."/>
            <person name="Rusch D."/>
            <person name="Podicherti R."/>
            <person name="Tsui H.-C.T."/>
            <person name="Winkler M.E."/>
        </authorList>
    </citation>
    <scope>NUCLEOTIDE SEQUENCE</scope>
</reference>
<dbReference type="EMBL" id="UINC01002429">
    <property type="protein sequence ID" value="SUZ96583.1"/>
    <property type="molecule type" value="Genomic_DNA"/>
</dbReference>
<dbReference type="Pfam" id="PF00842">
    <property type="entry name" value="Ala_racemase_C"/>
    <property type="match status" value="1"/>
</dbReference>
<dbReference type="GO" id="GO:0005829">
    <property type="term" value="C:cytosol"/>
    <property type="evidence" value="ECO:0007669"/>
    <property type="project" value="TreeGrafter"/>
</dbReference>